<dbReference type="InterPro" id="IPR038717">
    <property type="entry name" value="Tc1-like_DDE_dom"/>
</dbReference>
<organism evidence="2 3">
    <name type="scientific">Halomonas korlensis</name>
    <dbReference type="NCBI Taxonomy" id="463301"/>
    <lineage>
        <taxon>Bacteria</taxon>
        <taxon>Pseudomonadati</taxon>
        <taxon>Pseudomonadota</taxon>
        <taxon>Gammaproteobacteria</taxon>
        <taxon>Oceanospirillales</taxon>
        <taxon>Halomonadaceae</taxon>
        <taxon>Halomonas</taxon>
    </lineage>
</organism>
<reference evidence="3" key="1">
    <citation type="submission" date="2016-10" db="EMBL/GenBank/DDBJ databases">
        <authorList>
            <person name="Varghese N."/>
            <person name="Submissions S."/>
        </authorList>
    </citation>
    <scope>NUCLEOTIDE SEQUENCE [LARGE SCALE GENOMIC DNA]</scope>
    <source>
        <strain evidence="3">CGMCC 1.6981</strain>
    </source>
</reference>
<dbReference type="GO" id="GO:0003676">
    <property type="term" value="F:nucleic acid binding"/>
    <property type="evidence" value="ECO:0007669"/>
    <property type="project" value="InterPro"/>
</dbReference>
<evidence type="ECO:0000313" key="2">
    <source>
        <dbReference type="EMBL" id="SFU87293.1"/>
    </source>
</evidence>
<evidence type="ECO:0000313" key="3">
    <source>
        <dbReference type="Proteomes" id="UP000198693"/>
    </source>
</evidence>
<keyword evidence="3" id="KW-1185">Reference proteome</keyword>
<gene>
    <name evidence="2" type="ORF">SAMN04487955_111164</name>
</gene>
<dbReference type="InterPro" id="IPR047655">
    <property type="entry name" value="Transpos_IS630-like"/>
</dbReference>
<dbReference type="PANTHER" id="PTHR46564:SF1">
    <property type="entry name" value="TRANSPOSASE"/>
    <property type="match status" value="1"/>
</dbReference>
<protein>
    <submittedName>
        <fullName evidence="2">Transposase</fullName>
    </submittedName>
</protein>
<sequence length="158" mass="17408">MSPRRGRSPRGQRCPGYVPYGHWKTTTFLCALRAEGLIAPLVLDGPINGRVFRAWVEQALAPMLGVGDIVIMDNLGSHKVVGVREAIEARGAELRYLPPYSPDDNPIEQVFAKLKTLLRKTAARTVDALWSAIGGLLDRFTASECERYILHCGYGRSG</sequence>
<proteinExistence type="predicted"/>
<dbReference type="Proteomes" id="UP000198693">
    <property type="component" value="Unassembled WGS sequence"/>
</dbReference>
<dbReference type="STRING" id="463301.SAMN04487955_111164"/>
<feature type="domain" description="Tc1-like transposase DDE" evidence="1">
    <location>
        <begin position="3"/>
        <end position="129"/>
    </location>
</feature>
<dbReference type="EMBL" id="FPBP01000011">
    <property type="protein sequence ID" value="SFU87293.1"/>
    <property type="molecule type" value="Genomic_DNA"/>
</dbReference>
<dbReference type="AlphaFoldDB" id="A0A1I7JQ36"/>
<dbReference type="InterPro" id="IPR036397">
    <property type="entry name" value="RNaseH_sf"/>
</dbReference>
<dbReference type="NCBIfam" id="NF033545">
    <property type="entry name" value="transpos_IS630"/>
    <property type="match status" value="1"/>
</dbReference>
<dbReference type="PANTHER" id="PTHR46564">
    <property type="entry name" value="TRANSPOSASE"/>
    <property type="match status" value="1"/>
</dbReference>
<evidence type="ECO:0000259" key="1">
    <source>
        <dbReference type="Pfam" id="PF13358"/>
    </source>
</evidence>
<dbReference type="Pfam" id="PF13358">
    <property type="entry name" value="DDE_3"/>
    <property type="match status" value="1"/>
</dbReference>
<dbReference type="Gene3D" id="3.30.420.10">
    <property type="entry name" value="Ribonuclease H-like superfamily/Ribonuclease H"/>
    <property type="match status" value="1"/>
</dbReference>
<accession>A0A1I7JQ36</accession>
<name>A0A1I7JQ36_9GAMM</name>